<protein>
    <submittedName>
        <fullName evidence="2">Uncharacterized protein</fullName>
    </submittedName>
</protein>
<sequence>RDSEQLHFKADLAALENNLEKDINNLKKESIAPKQADGKGAGAGESDNGNRVTYDEFAILV</sequence>
<feature type="non-terminal residue" evidence="2">
    <location>
        <position position="1"/>
    </location>
</feature>
<proteinExistence type="predicted"/>
<dbReference type="Proteomes" id="UP000663873">
    <property type="component" value="Unassembled WGS sequence"/>
</dbReference>
<organism evidence="2 3">
    <name type="scientific">Rotaria socialis</name>
    <dbReference type="NCBI Taxonomy" id="392032"/>
    <lineage>
        <taxon>Eukaryota</taxon>
        <taxon>Metazoa</taxon>
        <taxon>Spiralia</taxon>
        <taxon>Gnathifera</taxon>
        <taxon>Rotifera</taxon>
        <taxon>Eurotatoria</taxon>
        <taxon>Bdelloidea</taxon>
        <taxon>Philodinida</taxon>
        <taxon>Philodinidae</taxon>
        <taxon>Rotaria</taxon>
    </lineage>
</organism>
<reference evidence="2" key="1">
    <citation type="submission" date="2021-02" db="EMBL/GenBank/DDBJ databases">
        <authorList>
            <person name="Nowell W R."/>
        </authorList>
    </citation>
    <scope>NUCLEOTIDE SEQUENCE</scope>
</reference>
<dbReference type="AlphaFoldDB" id="A0A822AKB3"/>
<feature type="non-terminal residue" evidence="2">
    <location>
        <position position="61"/>
    </location>
</feature>
<gene>
    <name evidence="2" type="ORF">UJA718_LOCUS49822</name>
</gene>
<evidence type="ECO:0000313" key="2">
    <source>
        <dbReference type="EMBL" id="CAF4991077.1"/>
    </source>
</evidence>
<feature type="region of interest" description="Disordered" evidence="1">
    <location>
        <begin position="26"/>
        <end position="52"/>
    </location>
</feature>
<comment type="caution">
    <text evidence="2">The sequence shown here is derived from an EMBL/GenBank/DDBJ whole genome shotgun (WGS) entry which is preliminary data.</text>
</comment>
<evidence type="ECO:0000313" key="3">
    <source>
        <dbReference type="Proteomes" id="UP000663873"/>
    </source>
</evidence>
<name>A0A822AKB3_9BILA</name>
<accession>A0A822AKB3</accession>
<keyword evidence="3" id="KW-1185">Reference proteome</keyword>
<dbReference type="EMBL" id="CAJOBP010106615">
    <property type="protein sequence ID" value="CAF4991077.1"/>
    <property type="molecule type" value="Genomic_DNA"/>
</dbReference>
<evidence type="ECO:0000256" key="1">
    <source>
        <dbReference type="SAM" id="MobiDB-lite"/>
    </source>
</evidence>